<dbReference type="InterPro" id="IPR016187">
    <property type="entry name" value="CTDL_fold"/>
</dbReference>
<dbReference type="InterPro" id="IPR051043">
    <property type="entry name" value="Sulfatase_Mod_Factor_Kinase"/>
</dbReference>
<evidence type="ECO:0000313" key="6">
    <source>
        <dbReference type="Proteomes" id="UP000001497"/>
    </source>
</evidence>
<dbReference type="KEGG" id="fsc:FSU_1022"/>
<dbReference type="EMBL" id="CP001792">
    <property type="protein sequence ID" value="ACX74207.1"/>
    <property type="molecule type" value="Genomic_DNA"/>
</dbReference>
<accession>C9RM45</accession>
<dbReference type="eggNOG" id="COG1262">
    <property type="taxonomic scope" value="Bacteria"/>
</dbReference>
<dbReference type="GO" id="GO:0120147">
    <property type="term" value="F:formylglycine-generating oxidase activity"/>
    <property type="evidence" value="ECO:0007669"/>
    <property type="project" value="TreeGrafter"/>
</dbReference>
<evidence type="ECO:0000313" key="4">
    <source>
        <dbReference type="EMBL" id="ADL25645.1"/>
    </source>
</evidence>
<dbReference type="Proteomes" id="UP000001497">
    <property type="component" value="Chromosome"/>
</dbReference>
<dbReference type="HOGENOM" id="CLU_346395_0_0_0"/>
<evidence type="ECO:0000259" key="2">
    <source>
        <dbReference type="Pfam" id="PF03781"/>
    </source>
</evidence>
<dbReference type="Pfam" id="PF03781">
    <property type="entry name" value="FGE-sulfatase"/>
    <property type="match status" value="1"/>
</dbReference>
<reference evidence="5" key="2">
    <citation type="submission" date="2010-08" db="EMBL/GenBank/DDBJ databases">
        <title>Complete sequence of Fibrobacter succinogenes subsp. succinogenes S85.</title>
        <authorList>
            <person name="Durkin A.S."/>
            <person name="Nelson K.E."/>
            <person name="Morrison M."/>
            <person name="Forsberg C.W."/>
            <person name="Wilson D.B."/>
            <person name="Russell J.B."/>
            <person name="Cann I.K.O."/>
            <person name="Mackie R.I."/>
            <person name="White B.A."/>
        </authorList>
    </citation>
    <scope>NUCLEOTIDE SEQUENCE [LARGE SCALE GENOMIC DNA]</scope>
    <source>
        <strain evidence="5">ATCC 19169 / S85</strain>
    </source>
</reference>
<name>C9RM45_FIBSS</name>
<sequence>MTFSRLLPLLLLVPALTMADEDRNFKLSSENFKVGNALEHATNFAIVLDSSVAISQEPVFPLLPNRLYLRHKNSAKEYLWFSGEAKAEEYKKLHAYNLKENHLGAREVLGLRLYASRQYKAFQDEADIYFDTEYIYSPRVSKLLFMKNGKWEVLKESVHPGMVQILSDEKNLEIVSLSAKMKPGTRSLYPVNPGTYVFSFNAPDQLPYADIGNLQSGEVLTFNVKFPAPDTSVAVTVDSNAAASSSAVASSSSAAVLDSGAVSSSSADSSNSVIAIPDFDAPASSSSVVPVSNVAEAKTAPVVPSVTIEQVQALQTLEETEALYDAFSAEVDKNFKRVDTTEFSKFYPAIKPADSLGLADSGKVYRGYVAHYNLKRSEAQNLWRQKKLGVVSNLYKAFHAKLDSLQALPFQINMMPVAIEKIMKAPDTTIVIDSSKSPADTIMKIVESNKIDSLNLSFGAERERVEVSWKGVVESFPMDSLVTLLAEGNTSLVTTLFLVNNKPVWVFKEGDLVGRYQYRYEKLGFRMGDSLYFGKGEFKLPKHILVEKEVEEWLKRGPESSSSVAPSSSSAAPDTVKTEPVFNVVEHASRGTVALIDSGSFRYRGKVVSMSPFAIHTTEVTQEFFHKIMGLLDSTKRYPDKSAFKGPNKPVQNITWENAQYACKVLGGDLPTEAQWEFAGRAGSNDGYLWTSDDAMGVNKYAVFAGNSFKKGKKDADYGPHDVASKAPNAWGLYDMSGNVAEWTRDNYFAITFSIESSNPTGSFWGTSKVLKGGSWKDKEKKLNMTARDDEDPRYWSDGIGFRCVFTLDKIIQGK</sequence>
<dbReference type="PANTHER" id="PTHR23150">
    <property type="entry name" value="SULFATASE MODIFYING FACTOR 1, 2"/>
    <property type="match status" value="1"/>
</dbReference>
<feature type="domain" description="Sulfatase-modifying factor enzyme-like" evidence="2">
    <location>
        <begin position="608"/>
        <end position="805"/>
    </location>
</feature>
<protein>
    <submittedName>
        <fullName evidence="4">Conserved domain protein</fullName>
    </submittedName>
</protein>
<reference evidence="3 6" key="1">
    <citation type="submission" date="2009-10" db="EMBL/GenBank/DDBJ databases">
        <title>Complete sequence of Fibrobacter succinogenes subsp. succinogenes S85.</title>
        <authorList>
            <consortium name="US DOE Joint Genome Institute"/>
            <person name="Lucas S."/>
            <person name="Copeland A."/>
            <person name="Lapidus A."/>
            <person name="Glavina del Rio T."/>
            <person name="Tice H."/>
            <person name="Bruce D."/>
            <person name="Goodwin L."/>
            <person name="Pitluck S."/>
            <person name="Chertkov O."/>
            <person name="Detter J.C."/>
            <person name="Han C."/>
            <person name="Tapia R."/>
            <person name="Larimer F."/>
            <person name="Land M."/>
            <person name="Hauser L."/>
            <person name="Kyrpides N."/>
            <person name="Mikhailova N."/>
            <person name="Weimer P.J."/>
            <person name="Stevenson D.M."/>
            <person name="Boyum J."/>
            <person name="Brumm P.I."/>
            <person name="Mead D."/>
        </authorList>
    </citation>
    <scope>NUCLEOTIDE SEQUENCE [LARGE SCALE GENOMIC DNA]</scope>
    <source>
        <strain evidence="6">ATCC 19169 / S85</strain>
        <strain evidence="3">S85</strain>
    </source>
</reference>
<dbReference type="AlphaFoldDB" id="C9RM45"/>
<evidence type="ECO:0000256" key="1">
    <source>
        <dbReference type="SAM" id="SignalP"/>
    </source>
</evidence>
<feature type="signal peptide" evidence="1">
    <location>
        <begin position="1"/>
        <end position="19"/>
    </location>
</feature>
<dbReference type="PANTHER" id="PTHR23150:SF19">
    <property type="entry name" value="FORMYLGLYCINE-GENERATING ENZYME"/>
    <property type="match status" value="1"/>
</dbReference>
<dbReference type="EMBL" id="CP002158">
    <property type="protein sequence ID" value="ADL25645.1"/>
    <property type="molecule type" value="Genomic_DNA"/>
</dbReference>
<dbReference type="InterPro" id="IPR005532">
    <property type="entry name" value="SUMF_dom"/>
</dbReference>
<dbReference type="Gene3D" id="3.90.1580.10">
    <property type="entry name" value="paralog of FGE (formylglycine-generating enzyme)"/>
    <property type="match status" value="1"/>
</dbReference>
<dbReference type="OrthoDB" id="9812426at2"/>
<dbReference type="Proteomes" id="UP000000517">
    <property type="component" value="Chromosome"/>
</dbReference>
<evidence type="ECO:0000313" key="5">
    <source>
        <dbReference type="Proteomes" id="UP000000517"/>
    </source>
</evidence>
<reference evidence="4" key="3">
    <citation type="submission" date="2010-08" db="EMBL/GenBank/DDBJ databases">
        <authorList>
            <person name="Durkin A.S."/>
            <person name="Nelson K.E."/>
            <person name="Morrison M."/>
            <person name="Forsberg C.W."/>
            <person name="Wilson D.B."/>
            <person name="Russell J.B."/>
            <person name="Cann I.K.O."/>
            <person name="Mackie R.I."/>
            <person name="White B.A."/>
        </authorList>
    </citation>
    <scope>NUCLEOTIDE SEQUENCE</scope>
    <source>
        <strain evidence="4">S85</strain>
    </source>
</reference>
<keyword evidence="1" id="KW-0732">Signal</keyword>
<dbReference type="InterPro" id="IPR042095">
    <property type="entry name" value="SUMF_sf"/>
</dbReference>
<feature type="chain" id="PRO_5003000249" evidence="1">
    <location>
        <begin position="20"/>
        <end position="815"/>
    </location>
</feature>
<organism evidence="4 5">
    <name type="scientific">Fibrobacter succinogenes (strain ATCC 19169 / S85)</name>
    <dbReference type="NCBI Taxonomy" id="59374"/>
    <lineage>
        <taxon>Bacteria</taxon>
        <taxon>Pseudomonadati</taxon>
        <taxon>Fibrobacterota</taxon>
        <taxon>Fibrobacteria</taxon>
        <taxon>Fibrobacterales</taxon>
        <taxon>Fibrobacteraceae</taxon>
        <taxon>Fibrobacter</taxon>
    </lineage>
</organism>
<dbReference type="RefSeq" id="WP_014545373.1">
    <property type="nucleotide sequence ID" value="NC_013410.1"/>
</dbReference>
<gene>
    <name evidence="3" type="ordered locus">Fisuc_0595</name>
    <name evidence="4" type="ordered locus">FSU_1022</name>
</gene>
<proteinExistence type="predicted"/>
<dbReference type="SUPFAM" id="SSF56436">
    <property type="entry name" value="C-type lectin-like"/>
    <property type="match status" value="1"/>
</dbReference>
<evidence type="ECO:0000313" key="3">
    <source>
        <dbReference type="EMBL" id="ACX74207.1"/>
    </source>
</evidence>
<dbReference type="KEGG" id="fsu:Fisuc_0595"/>
<dbReference type="STRING" id="59374.FSU_1022"/>
<keyword evidence="6" id="KW-1185">Reference proteome</keyword>